<accession>A0A6G7YRK4</accession>
<evidence type="ECO:0000256" key="6">
    <source>
        <dbReference type="ARBA" id="ARBA00049486"/>
    </source>
</evidence>
<dbReference type="SUPFAM" id="SSF51161">
    <property type="entry name" value="Trimeric LpxA-like enzymes"/>
    <property type="match status" value="1"/>
</dbReference>
<evidence type="ECO:0000256" key="2">
    <source>
        <dbReference type="ARBA" id="ARBA00013266"/>
    </source>
</evidence>
<dbReference type="GO" id="GO:0009001">
    <property type="term" value="F:serine O-acetyltransferase activity"/>
    <property type="evidence" value="ECO:0007669"/>
    <property type="project" value="UniProtKB-EC"/>
</dbReference>
<evidence type="ECO:0000313" key="8">
    <source>
        <dbReference type="Proteomes" id="UP000503222"/>
    </source>
</evidence>
<dbReference type="EC" id="2.3.1.30" evidence="2"/>
<evidence type="ECO:0000256" key="5">
    <source>
        <dbReference type="ARBA" id="ARBA00023315"/>
    </source>
</evidence>
<reference evidence="7 8" key="1">
    <citation type="submission" date="2020-03" db="EMBL/GenBank/DDBJ databases">
        <title>Sphingomonas sp. nov., isolated from fish.</title>
        <authorList>
            <person name="Hyun D.-W."/>
            <person name="Bae J.-W."/>
        </authorList>
    </citation>
    <scope>NUCLEOTIDE SEQUENCE [LARGE SCALE GENOMIC DNA]</scope>
    <source>
        <strain evidence="7 8">HDW15B</strain>
    </source>
</reference>
<proteinExistence type="inferred from homology"/>
<evidence type="ECO:0000256" key="3">
    <source>
        <dbReference type="ARBA" id="ARBA00022605"/>
    </source>
</evidence>
<dbReference type="EMBL" id="CP049869">
    <property type="protein sequence ID" value="QIK79364.1"/>
    <property type="molecule type" value="Genomic_DNA"/>
</dbReference>
<dbReference type="Gene3D" id="1.10.3130.10">
    <property type="entry name" value="serine acetyltransferase, domain 1"/>
    <property type="match status" value="1"/>
</dbReference>
<dbReference type="InterPro" id="IPR042122">
    <property type="entry name" value="Ser_AcTrfase_N_sf"/>
</dbReference>
<evidence type="ECO:0000256" key="4">
    <source>
        <dbReference type="ARBA" id="ARBA00022679"/>
    </source>
</evidence>
<dbReference type="Proteomes" id="UP000503222">
    <property type="component" value="Chromosome"/>
</dbReference>
<keyword evidence="4 7" id="KW-0808">Transferase</keyword>
<organism evidence="7 8">
    <name type="scientific">Sphingomonas piscis</name>
    <dbReference type="NCBI Taxonomy" id="2714943"/>
    <lineage>
        <taxon>Bacteria</taxon>
        <taxon>Pseudomonadati</taxon>
        <taxon>Pseudomonadota</taxon>
        <taxon>Alphaproteobacteria</taxon>
        <taxon>Sphingomonadales</taxon>
        <taxon>Sphingomonadaceae</taxon>
        <taxon>Sphingomonas</taxon>
    </lineage>
</organism>
<keyword evidence="3" id="KW-0028">Amino-acid biosynthesis</keyword>
<dbReference type="PANTHER" id="PTHR42811">
    <property type="entry name" value="SERINE ACETYLTRANSFERASE"/>
    <property type="match status" value="1"/>
</dbReference>
<dbReference type="InterPro" id="IPR001451">
    <property type="entry name" value="Hexapep"/>
</dbReference>
<dbReference type="InterPro" id="IPR053376">
    <property type="entry name" value="Serine_acetyltransferase"/>
</dbReference>
<protein>
    <recommendedName>
        <fullName evidence="2">serine O-acetyltransferase</fullName>
        <ecNumber evidence="2">2.3.1.30</ecNumber>
    </recommendedName>
</protein>
<name>A0A6G7YRK4_9SPHN</name>
<dbReference type="AlphaFoldDB" id="A0A6G7YRK4"/>
<dbReference type="InterPro" id="IPR045304">
    <property type="entry name" value="LbH_SAT"/>
</dbReference>
<dbReference type="InterPro" id="IPR011004">
    <property type="entry name" value="Trimer_LpxA-like_sf"/>
</dbReference>
<dbReference type="CDD" id="cd03354">
    <property type="entry name" value="LbH_SAT"/>
    <property type="match status" value="1"/>
</dbReference>
<dbReference type="RefSeq" id="WP_166411752.1">
    <property type="nucleotide sequence ID" value="NZ_CP049869.1"/>
</dbReference>
<dbReference type="GO" id="GO:0008652">
    <property type="term" value="P:amino acid biosynthetic process"/>
    <property type="evidence" value="ECO:0007669"/>
    <property type="project" value="UniProtKB-KW"/>
</dbReference>
<dbReference type="KEGG" id="spii:G7077_11075"/>
<dbReference type="Gene3D" id="2.160.10.10">
    <property type="entry name" value="Hexapeptide repeat proteins"/>
    <property type="match status" value="1"/>
</dbReference>
<dbReference type="NCBIfam" id="NF041874">
    <property type="entry name" value="EPS_EpsC"/>
    <property type="match status" value="1"/>
</dbReference>
<keyword evidence="8" id="KW-1185">Reference proteome</keyword>
<evidence type="ECO:0000256" key="1">
    <source>
        <dbReference type="ARBA" id="ARBA00007274"/>
    </source>
</evidence>
<comment type="similarity">
    <text evidence="1">Belongs to the transferase hexapeptide repeat family.</text>
</comment>
<gene>
    <name evidence="7" type="ORF">G7077_11075</name>
</gene>
<comment type="catalytic activity">
    <reaction evidence="6">
        <text>L-serine + acetyl-CoA = O-acetyl-L-serine + CoA</text>
        <dbReference type="Rhea" id="RHEA:24560"/>
        <dbReference type="ChEBI" id="CHEBI:33384"/>
        <dbReference type="ChEBI" id="CHEBI:57287"/>
        <dbReference type="ChEBI" id="CHEBI:57288"/>
        <dbReference type="ChEBI" id="CHEBI:58340"/>
        <dbReference type="EC" id="2.3.1.30"/>
    </reaction>
</comment>
<keyword evidence="5" id="KW-0012">Acyltransferase</keyword>
<evidence type="ECO:0000313" key="7">
    <source>
        <dbReference type="EMBL" id="QIK79364.1"/>
    </source>
</evidence>
<dbReference type="Pfam" id="PF00132">
    <property type="entry name" value="Hexapep"/>
    <property type="match status" value="1"/>
</dbReference>
<sequence>MATQIDIGEFDEYGNASSGARALENSIYGTAEALRSLRDANRRAVRPESRVAFPRRDNVRIAIEHVVRALFPRRLGGLHDSIADEDAFVFRELEAGLSFLTGEIASETRYWEAQATASFEPGRAEELARFFCETLPRVRELVDSDIDAAFLGDPSVRTIEEILVSYPGAHAILYHRLAHELHKLGAPIVARMISEDAHARTGVDIHPGATVGPSFFIDHGTGVVIGETCVIGARVRLYQQVTLGARAPHGLSARRPLTHYARHPVVEDDVVIYAGATILGRVTIGARAIIGGNSWVLDDVPAGAIVSQPRATTVTGLEAERERQRLFGGN</sequence>